<evidence type="ECO:0000256" key="1">
    <source>
        <dbReference type="ARBA" id="ARBA00004604"/>
    </source>
</evidence>
<reference evidence="10" key="1">
    <citation type="submission" date="2018-02" db="EMBL/GenBank/DDBJ databases">
        <authorList>
            <person name="Cohen D.B."/>
            <person name="Kent A.D."/>
        </authorList>
    </citation>
    <scope>NUCLEOTIDE SEQUENCE</scope>
</reference>
<name>A0A2N9GHA7_FAGSY</name>
<dbReference type="Gene3D" id="3.30.1330.30">
    <property type="match status" value="1"/>
</dbReference>
<organism evidence="10">
    <name type="scientific">Fagus sylvatica</name>
    <name type="common">Beechnut</name>
    <dbReference type="NCBI Taxonomy" id="28930"/>
    <lineage>
        <taxon>Eukaryota</taxon>
        <taxon>Viridiplantae</taxon>
        <taxon>Streptophyta</taxon>
        <taxon>Embryophyta</taxon>
        <taxon>Tracheophyta</taxon>
        <taxon>Spermatophyta</taxon>
        <taxon>Magnoliopsida</taxon>
        <taxon>eudicotyledons</taxon>
        <taxon>Gunneridae</taxon>
        <taxon>Pentapetalae</taxon>
        <taxon>rosids</taxon>
        <taxon>fabids</taxon>
        <taxon>Fagales</taxon>
        <taxon>Fagaceae</taxon>
        <taxon>Fagus</taxon>
    </lineage>
</organism>
<dbReference type="GO" id="GO:0031429">
    <property type="term" value="C:box H/ACA snoRNP complex"/>
    <property type="evidence" value="ECO:0007669"/>
    <property type="project" value="UniProtKB-UniRule"/>
</dbReference>
<dbReference type="InterPro" id="IPR002415">
    <property type="entry name" value="H/ACA_rnp_Nhp2-like"/>
</dbReference>
<dbReference type="InterPro" id="IPR029064">
    <property type="entry name" value="Ribosomal_eL30-like_sf"/>
</dbReference>
<dbReference type="Pfam" id="PF01248">
    <property type="entry name" value="Ribosomal_L7Ae"/>
    <property type="match status" value="1"/>
</dbReference>
<accession>A0A2N9GHA7</accession>
<dbReference type="InterPro" id="IPR050257">
    <property type="entry name" value="eL8/uL1-like"/>
</dbReference>
<evidence type="ECO:0000256" key="4">
    <source>
        <dbReference type="ARBA" id="ARBA00022552"/>
    </source>
</evidence>
<dbReference type="FunFam" id="3.30.1330.30:FF:000015">
    <property type="entry name" value="H/ACA ribonucleoprotein complex subunit NHP2"/>
    <property type="match status" value="1"/>
</dbReference>
<evidence type="ECO:0000313" key="10">
    <source>
        <dbReference type="EMBL" id="SPC98691.1"/>
    </source>
</evidence>
<comment type="function">
    <text evidence="8">Required for ribosome biogenesis. Part of a complex which catalyzes pseudouridylation of rRNA. This involves the isomerization of uridine such that the ribose is subsequently attached to C5, instead of the normal N1. Pseudouridine ('psi') residues may serve to stabilize the conformation of rRNAs.</text>
</comment>
<feature type="domain" description="Ribosomal protein eL8/eL30/eS12/Gadd45" evidence="9">
    <location>
        <begin position="91"/>
        <end position="147"/>
    </location>
</feature>
<keyword evidence="6 8" id="KW-0539">Nucleus</keyword>
<evidence type="ECO:0000256" key="5">
    <source>
        <dbReference type="ARBA" id="ARBA00022884"/>
    </source>
</evidence>
<dbReference type="PRINTS" id="PR00883">
    <property type="entry name" value="NUCLEARHMG"/>
</dbReference>
<comment type="subcellular location">
    <subcellularLocation>
        <location evidence="1 8">Nucleus</location>
        <location evidence="1 8">Nucleolus</location>
    </subcellularLocation>
</comment>
<dbReference type="SUPFAM" id="SSF55315">
    <property type="entry name" value="L30e-like"/>
    <property type="match status" value="1"/>
</dbReference>
<dbReference type="GO" id="GO:0006364">
    <property type="term" value="P:rRNA processing"/>
    <property type="evidence" value="ECO:0007669"/>
    <property type="project" value="UniProtKB-KW"/>
</dbReference>
<proteinExistence type="inferred from homology"/>
<evidence type="ECO:0000256" key="3">
    <source>
        <dbReference type="ARBA" id="ARBA00022517"/>
    </source>
</evidence>
<sequence>MGSDNEAEKTQQKEKEMKKVVALAPIAKPLAGKKLCKHTLKLVRRAAEHKCLKRGVKEVVKSIRRGHKGRVGSVVRRFYYLEASLEGSSLKRICVIAGNISPIDVITHVPILCEEADIPYVYVTSKEDLANAGATKRPTCCVLVQTKPSKGELSPEEQDKLKADYNQVAEDVSELASSLL</sequence>
<evidence type="ECO:0000256" key="8">
    <source>
        <dbReference type="RuleBase" id="RU366039"/>
    </source>
</evidence>
<evidence type="ECO:0000256" key="2">
    <source>
        <dbReference type="ARBA" id="ARBA00007337"/>
    </source>
</evidence>
<dbReference type="InterPro" id="IPR004038">
    <property type="entry name" value="Ribosomal_eL8/eL30/eS12/Gad45"/>
</dbReference>
<keyword evidence="4" id="KW-0698">rRNA processing</keyword>
<dbReference type="GO" id="GO:0031120">
    <property type="term" value="P:snRNA pseudouridine synthesis"/>
    <property type="evidence" value="ECO:0007669"/>
    <property type="project" value="UniProtKB-UniRule"/>
</dbReference>
<dbReference type="GO" id="GO:0003723">
    <property type="term" value="F:RNA binding"/>
    <property type="evidence" value="ECO:0007669"/>
    <property type="project" value="UniProtKB-UniRule"/>
</dbReference>
<comment type="similarity">
    <text evidence="2 8">Belongs to the eukaryotic ribosomal protein eL8 family.</text>
</comment>
<dbReference type="AlphaFoldDB" id="A0A2N9GHA7"/>
<comment type="function">
    <text evidence="8">Common component of the spliceosome and rRNA processing machinery.</text>
</comment>
<dbReference type="PANTHER" id="PTHR23105">
    <property type="entry name" value="RIBOSOMAL PROTEIN L7AE FAMILY MEMBER"/>
    <property type="match status" value="1"/>
</dbReference>
<protein>
    <recommendedName>
        <fullName evidence="8">H/ACA ribonucleoprotein complex subunit 2</fullName>
    </recommendedName>
    <alternativeName>
        <fullName evidence="8">Nucleolar protein family A member 2</fullName>
    </alternativeName>
</protein>
<evidence type="ECO:0000256" key="7">
    <source>
        <dbReference type="ARBA" id="ARBA00023274"/>
    </source>
</evidence>
<evidence type="ECO:0000256" key="6">
    <source>
        <dbReference type="ARBA" id="ARBA00023242"/>
    </source>
</evidence>
<keyword evidence="7 8" id="KW-0687">Ribonucleoprotein</keyword>
<keyword evidence="3" id="KW-0690">Ribosome biogenesis</keyword>
<gene>
    <name evidence="10" type="ORF">FSB_LOCUS26573</name>
</gene>
<dbReference type="EMBL" id="OIVN01001891">
    <property type="protein sequence ID" value="SPC98691.1"/>
    <property type="molecule type" value="Genomic_DNA"/>
</dbReference>
<keyword evidence="5 8" id="KW-0694">RNA-binding</keyword>
<dbReference type="GO" id="GO:0000398">
    <property type="term" value="P:mRNA splicing, via spliceosome"/>
    <property type="evidence" value="ECO:0007669"/>
    <property type="project" value="UniProtKB-UniRule"/>
</dbReference>
<evidence type="ECO:0000259" key="9">
    <source>
        <dbReference type="Pfam" id="PF01248"/>
    </source>
</evidence>